<name>A0A1W6LFU3_9BURK</name>
<protein>
    <submittedName>
        <fullName evidence="1">Uncharacterized protein</fullName>
    </submittedName>
</protein>
<sequence>MHRNNKTMNVMTKIVTPALLGLLLGGCVSVTMPSEIEAARKAAETAKEQAAAKDLIQQARGAAGTGKDKPVITHSYIGKDNQTVADIKQTCVVEATQKLAQSVGTDVRSVVLENEVVTAKGKVVANCKLALQE</sequence>
<gene>
    <name evidence="1" type="ORF">A4W93_26425</name>
</gene>
<dbReference type="KEGG" id="rgu:A4W93_26425"/>
<dbReference type="AlphaFoldDB" id="A0A1W6LFU3"/>
<accession>A0A1W6LFU3</accession>
<evidence type="ECO:0000313" key="2">
    <source>
        <dbReference type="Proteomes" id="UP000193427"/>
    </source>
</evidence>
<evidence type="ECO:0000313" key="1">
    <source>
        <dbReference type="EMBL" id="ARN23154.1"/>
    </source>
</evidence>
<proteinExistence type="predicted"/>
<dbReference type="Proteomes" id="UP000193427">
    <property type="component" value="Chromosome"/>
</dbReference>
<organism evidence="1 2">
    <name type="scientific">Piscinibacter gummiphilus</name>
    <dbReference type="NCBI Taxonomy" id="946333"/>
    <lineage>
        <taxon>Bacteria</taxon>
        <taxon>Pseudomonadati</taxon>
        <taxon>Pseudomonadota</taxon>
        <taxon>Betaproteobacteria</taxon>
        <taxon>Burkholderiales</taxon>
        <taxon>Sphaerotilaceae</taxon>
        <taxon>Piscinibacter</taxon>
    </lineage>
</organism>
<dbReference type="PROSITE" id="PS51257">
    <property type="entry name" value="PROKAR_LIPOPROTEIN"/>
    <property type="match status" value="1"/>
</dbReference>
<dbReference type="EMBL" id="CP015118">
    <property type="protein sequence ID" value="ARN23154.1"/>
    <property type="molecule type" value="Genomic_DNA"/>
</dbReference>
<keyword evidence="2" id="KW-1185">Reference proteome</keyword>
<reference evidence="1 2" key="1">
    <citation type="submission" date="2016-04" db="EMBL/GenBank/DDBJ databases">
        <title>Complete genome sequence of natural rubber-degrading, novel Gram-negative bacterium, Rhizobacter gummiphilus strain NS21.</title>
        <authorList>
            <person name="Tabata M."/>
            <person name="Kasai D."/>
            <person name="Fukuda M."/>
        </authorList>
    </citation>
    <scope>NUCLEOTIDE SEQUENCE [LARGE SCALE GENOMIC DNA]</scope>
    <source>
        <strain evidence="1 2">NS21</strain>
    </source>
</reference>
<dbReference type="STRING" id="946333.A4W93_26425"/>